<dbReference type="RefSeq" id="WP_126803230.1">
    <property type="nucleotide sequence ID" value="NZ_PIPL01000001.1"/>
</dbReference>
<dbReference type="SMART" id="SM00062">
    <property type="entry name" value="PBPb"/>
    <property type="match status" value="1"/>
</dbReference>
<evidence type="ECO:0000256" key="7">
    <source>
        <dbReference type="ARBA" id="ARBA00023316"/>
    </source>
</evidence>
<dbReference type="PROSITE" id="PS00922">
    <property type="entry name" value="TRANSGLYCOSYLASE"/>
    <property type="match status" value="1"/>
</dbReference>
<comment type="caution">
    <text evidence="8">Lacks conserved residue(s) required for the propagation of feature annotation.</text>
</comment>
<evidence type="ECO:0000256" key="1">
    <source>
        <dbReference type="ARBA" id="ARBA00007734"/>
    </source>
</evidence>
<dbReference type="GO" id="GO:0016998">
    <property type="term" value="P:cell wall macromolecule catabolic process"/>
    <property type="evidence" value="ECO:0007669"/>
    <property type="project" value="UniProtKB-UniRule"/>
</dbReference>
<dbReference type="Pfam" id="PF00497">
    <property type="entry name" value="SBP_bac_3"/>
    <property type="match status" value="1"/>
</dbReference>
<gene>
    <name evidence="8" type="primary">mltF</name>
    <name evidence="10" type="ORF">CWE09_06845</name>
</gene>
<comment type="similarity">
    <text evidence="8">In the N-terminal section; belongs to the bacterial solute-binding protein 3 family.</text>
</comment>
<comment type="similarity">
    <text evidence="8">In the C-terminal section; belongs to the transglycosylase Slt family.</text>
</comment>
<evidence type="ECO:0000256" key="4">
    <source>
        <dbReference type="ARBA" id="ARBA00023136"/>
    </source>
</evidence>
<dbReference type="InterPro" id="IPR008258">
    <property type="entry name" value="Transglycosylase_SLT_dom_1"/>
</dbReference>
<evidence type="ECO:0000313" key="11">
    <source>
        <dbReference type="Proteomes" id="UP000288293"/>
    </source>
</evidence>
<comment type="catalytic activity">
    <reaction evidence="8">
        <text>Exolytic cleavage of the (1-&gt;4)-beta-glycosidic linkage between N-acetylmuramic acid (MurNAc) and N-acetylglucosamine (GlcNAc) residues in peptidoglycan, from either the reducing or the non-reducing ends of the peptidoglycan chains, with concomitant formation of a 1,6-anhydrobond in the MurNAc residue.</text>
        <dbReference type="EC" id="4.2.2.n1"/>
    </reaction>
</comment>
<dbReference type="AlphaFoldDB" id="A0A432W8M9"/>
<dbReference type="GO" id="GO:0009253">
    <property type="term" value="P:peptidoglycan catabolic process"/>
    <property type="evidence" value="ECO:0007669"/>
    <property type="project" value="TreeGrafter"/>
</dbReference>
<dbReference type="Gene3D" id="3.40.190.10">
    <property type="entry name" value="Periplasmic binding protein-like II"/>
    <property type="match status" value="2"/>
</dbReference>
<dbReference type="OrthoDB" id="9815002at2"/>
<dbReference type="HAMAP" id="MF_02016">
    <property type="entry name" value="MltF"/>
    <property type="match status" value="1"/>
</dbReference>
<keyword evidence="11" id="KW-1185">Reference proteome</keyword>
<dbReference type="EC" id="4.2.2.n1" evidence="8"/>
<keyword evidence="4 8" id="KW-0472">Membrane</keyword>
<dbReference type="GO" id="GO:0009279">
    <property type="term" value="C:cell outer membrane"/>
    <property type="evidence" value="ECO:0007669"/>
    <property type="project" value="UniProtKB-SubCell"/>
</dbReference>
<dbReference type="CDD" id="cd13403">
    <property type="entry name" value="MLTF-like"/>
    <property type="match status" value="1"/>
</dbReference>
<dbReference type="GO" id="GO:0008933">
    <property type="term" value="F:peptidoglycan lytic transglycosylase activity"/>
    <property type="evidence" value="ECO:0007669"/>
    <property type="project" value="UniProtKB-UniRule"/>
</dbReference>
<dbReference type="InterPro" id="IPR023346">
    <property type="entry name" value="Lysozyme-like_dom_sf"/>
</dbReference>
<keyword evidence="7 8" id="KW-0961">Cell wall biogenesis/degradation</keyword>
<comment type="function">
    <text evidence="8">Murein-degrading enzyme that degrades murein glycan strands and insoluble, high-molecular weight murein sacculi, with the concomitant formation of a 1,6-anhydromuramoyl product. Lytic transglycosylases (LTs) play an integral role in the metabolism of the peptidoglycan (PG) sacculus. Their lytic action creates space within the PG sacculus to allow for its expansion as well as for the insertion of various structures such as secretion systems and flagella.</text>
</comment>
<dbReference type="Proteomes" id="UP000288293">
    <property type="component" value="Unassembled WGS sequence"/>
</dbReference>
<comment type="subcellular location">
    <subcellularLocation>
        <location evidence="8">Cell outer membrane</location>
        <topology evidence="8">Peripheral membrane protein</topology>
    </subcellularLocation>
    <text evidence="8">Attached to the inner leaflet of the outer membrane.</text>
</comment>
<dbReference type="InterPro" id="IPR023703">
    <property type="entry name" value="MltF"/>
</dbReference>
<evidence type="ECO:0000256" key="6">
    <source>
        <dbReference type="ARBA" id="ARBA00023239"/>
    </source>
</evidence>
<keyword evidence="6 8" id="KW-0456">Lyase</keyword>
<proteinExistence type="inferred from homology"/>
<dbReference type="GO" id="GO:0071555">
    <property type="term" value="P:cell wall organization"/>
    <property type="evidence" value="ECO:0007669"/>
    <property type="project" value="UniProtKB-KW"/>
</dbReference>
<dbReference type="InterPro" id="IPR000189">
    <property type="entry name" value="Transglyc_AS"/>
</dbReference>
<feature type="active site" evidence="8">
    <location>
        <position position="322"/>
    </location>
</feature>
<evidence type="ECO:0000259" key="9">
    <source>
        <dbReference type="SMART" id="SM00062"/>
    </source>
</evidence>
<evidence type="ECO:0000256" key="2">
    <source>
        <dbReference type="ARBA" id="ARBA00010333"/>
    </source>
</evidence>
<comment type="similarity">
    <text evidence="1">Belongs to the transglycosylase Slt family.</text>
</comment>
<evidence type="ECO:0000313" key="10">
    <source>
        <dbReference type="EMBL" id="RUO26419.1"/>
    </source>
</evidence>
<accession>A0A432W8M9</accession>
<reference evidence="10 11" key="1">
    <citation type="journal article" date="2011" name="Front. Microbiol.">
        <title>Genomic signatures of strain selection and enhancement in Bacillus atrophaeus var. globigii, a historical biowarfare simulant.</title>
        <authorList>
            <person name="Gibbons H.S."/>
            <person name="Broomall S.M."/>
            <person name="McNew L.A."/>
            <person name="Daligault H."/>
            <person name="Chapman C."/>
            <person name="Bruce D."/>
            <person name="Karavis M."/>
            <person name="Krepps M."/>
            <person name="McGregor P.A."/>
            <person name="Hong C."/>
            <person name="Park K.H."/>
            <person name="Akmal A."/>
            <person name="Feldman A."/>
            <person name="Lin J.S."/>
            <person name="Chang W.E."/>
            <person name="Higgs B.W."/>
            <person name="Demirev P."/>
            <person name="Lindquist J."/>
            <person name="Liem A."/>
            <person name="Fochler E."/>
            <person name="Read T.D."/>
            <person name="Tapia R."/>
            <person name="Johnson S."/>
            <person name="Bishop-Lilly K.A."/>
            <person name="Detter C."/>
            <person name="Han C."/>
            <person name="Sozhamannan S."/>
            <person name="Rosenzweig C.N."/>
            <person name="Skowronski E.W."/>
        </authorList>
    </citation>
    <scope>NUCLEOTIDE SEQUENCE [LARGE SCALE GENOMIC DNA]</scope>
    <source>
        <strain evidence="10 11">MLST1</strain>
    </source>
</reference>
<feature type="domain" description="Solute-binding protein family 3/N-terminal" evidence="9">
    <location>
        <begin position="53"/>
        <end position="277"/>
    </location>
</feature>
<dbReference type="InterPro" id="IPR001638">
    <property type="entry name" value="Solute-binding_3/MltF_N"/>
</dbReference>
<dbReference type="PANTHER" id="PTHR35936">
    <property type="entry name" value="MEMBRANE-BOUND LYTIC MUREIN TRANSGLYCOSYLASE F"/>
    <property type="match status" value="1"/>
</dbReference>
<comment type="domain">
    <text evidence="8">The N-terminal domain does not have lytic activity and probably modulates enzymatic activity. The C-terminal domain is the catalytic active domain.</text>
</comment>
<dbReference type="SUPFAM" id="SSF53955">
    <property type="entry name" value="Lysozyme-like"/>
    <property type="match status" value="1"/>
</dbReference>
<dbReference type="NCBIfam" id="NF008112">
    <property type="entry name" value="PRK10859.1"/>
    <property type="match status" value="1"/>
</dbReference>
<organism evidence="10 11">
    <name type="scientific">Aliidiomarina minuta</name>
    <dbReference type="NCBI Taxonomy" id="880057"/>
    <lineage>
        <taxon>Bacteria</taxon>
        <taxon>Pseudomonadati</taxon>
        <taxon>Pseudomonadota</taxon>
        <taxon>Gammaproteobacteria</taxon>
        <taxon>Alteromonadales</taxon>
        <taxon>Idiomarinaceae</taxon>
        <taxon>Aliidiomarina</taxon>
    </lineage>
</organism>
<dbReference type="CDD" id="cd01009">
    <property type="entry name" value="PBP2_YfhD_N"/>
    <property type="match status" value="1"/>
</dbReference>
<name>A0A432W8M9_9GAMM</name>
<comment type="similarity">
    <text evidence="2">Belongs to the bacterial solute-binding protein 3 family.</text>
</comment>
<dbReference type="PROSITE" id="PS51257">
    <property type="entry name" value="PROKAR_LIPOPROTEIN"/>
    <property type="match status" value="1"/>
</dbReference>
<comment type="caution">
    <text evidence="10">The sequence shown here is derived from an EMBL/GenBank/DDBJ whole genome shotgun (WGS) entry which is preliminary data.</text>
</comment>
<dbReference type="PANTHER" id="PTHR35936:SF32">
    <property type="entry name" value="MEMBRANE-BOUND LYTIC MUREIN TRANSGLYCOSYLASE F"/>
    <property type="match status" value="1"/>
</dbReference>
<dbReference type="EMBL" id="PIPL01000001">
    <property type="protein sequence ID" value="RUO26419.1"/>
    <property type="molecule type" value="Genomic_DNA"/>
</dbReference>
<dbReference type="SUPFAM" id="SSF53850">
    <property type="entry name" value="Periplasmic binding protein-like II"/>
    <property type="match status" value="1"/>
</dbReference>
<evidence type="ECO:0000256" key="8">
    <source>
        <dbReference type="HAMAP-Rule" id="MF_02016"/>
    </source>
</evidence>
<evidence type="ECO:0000256" key="3">
    <source>
        <dbReference type="ARBA" id="ARBA00022729"/>
    </source>
</evidence>
<keyword evidence="5 8" id="KW-0998">Cell outer membrane</keyword>
<keyword evidence="3 8" id="KW-0732">Signal</keyword>
<dbReference type="Gene3D" id="1.10.530.10">
    <property type="match status" value="1"/>
</dbReference>
<dbReference type="Pfam" id="PF01464">
    <property type="entry name" value="SLT"/>
    <property type="match status" value="1"/>
</dbReference>
<protein>
    <recommendedName>
        <fullName evidence="8">Membrane-bound lytic murein transglycosylase F</fullName>
        <ecNumber evidence="8">4.2.2.n1</ecNumber>
    </recommendedName>
    <alternativeName>
        <fullName evidence="8">Murein lyase F</fullName>
    </alternativeName>
</protein>
<sequence>MRSSLNQIKNKKITSLSRALITLLGISALLMLQGCNSESAAKNQLYQIEERGYLRVGTIMNSSSYHLDGELPTGFEYELVSSLAEELGVELQIVDEVHIEHLFQRLYDGDVDFLAAGLDVTEKRRQRMRFTPPYHIVEQRLIFKQGTMERPRNWEQVEGELVVVAGSSHEEYLQEITTQFPNLTWRTTRLYDADELLEQVINEEIDFTIADTNVLDVKRRYYPDLSVAFTVRDRVPLAWAFTDSSDDSLYAAAIEHIGKQHENGELIKLVDRYFGHVQQFNYVDTQLFIQAVSTTLPEYIEMFQQYAGDLDWRLLAAISYQESHWDPWARSPTGVRGMMMLTLPTARSMGVRSRLDAEQSIRGGARYLARMHQRLPARITEPDRTWFALAAYNVGLGHLNDARELTSRQGGDPDYWVDVRARLPLLRQKQYYKTTRFGYARGNEPVTYVGNIRRYYDTLQWLDEHGRIPYPGQSELAQADEEVTE</sequence>
<feature type="region of interest" description="LT domain" evidence="8">
    <location>
        <begin position="278"/>
        <end position="485"/>
    </location>
</feature>
<evidence type="ECO:0000256" key="5">
    <source>
        <dbReference type="ARBA" id="ARBA00023237"/>
    </source>
</evidence>